<evidence type="ECO:0000256" key="1">
    <source>
        <dbReference type="ARBA" id="ARBA00006739"/>
    </source>
</evidence>
<dbReference type="Gene3D" id="3.90.550.10">
    <property type="entry name" value="Spore Coat Polysaccharide Biosynthesis Protein SpsA, Chain A"/>
    <property type="match status" value="1"/>
</dbReference>
<dbReference type="EC" id="2.4.1.-" evidence="4"/>
<dbReference type="Proteomes" id="UP000539642">
    <property type="component" value="Unassembled WGS sequence"/>
</dbReference>
<evidence type="ECO:0000313" key="4">
    <source>
        <dbReference type="EMBL" id="MBB5347688.1"/>
    </source>
</evidence>
<evidence type="ECO:0000313" key="5">
    <source>
        <dbReference type="Proteomes" id="UP000539642"/>
    </source>
</evidence>
<proteinExistence type="inferred from homology"/>
<keyword evidence="5" id="KW-1185">Reference proteome</keyword>
<dbReference type="InterPro" id="IPR029044">
    <property type="entry name" value="Nucleotide-diphossugar_trans"/>
</dbReference>
<gene>
    <name evidence="4" type="ORF">HNQ81_001412</name>
</gene>
<dbReference type="EMBL" id="JACHEO010000006">
    <property type="protein sequence ID" value="MBB5347688.1"/>
    <property type="molecule type" value="Genomic_DNA"/>
</dbReference>
<dbReference type="PANTHER" id="PTHR43179">
    <property type="entry name" value="RHAMNOSYLTRANSFERASE WBBL"/>
    <property type="match status" value="1"/>
</dbReference>
<evidence type="ECO:0000256" key="3">
    <source>
        <dbReference type="ARBA" id="ARBA00022679"/>
    </source>
</evidence>
<comment type="similarity">
    <text evidence="1">Belongs to the glycosyltransferase 2 family.</text>
</comment>
<keyword evidence="3 4" id="KW-0808">Transferase</keyword>
<dbReference type="PANTHER" id="PTHR43179:SF12">
    <property type="entry name" value="GALACTOFURANOSYLTRANSFERASE GLFT2"/>
    <property type="match status" value="1"/>
</dbReference>
<dbReference type="SUPFAM" id="SSF53448">
    <property type="entry name" value="Nucleotide-diphospho-sugar transferases"/>
    <property type="match status" value="1"/>
</dbReference>
<organism evidence="4 5">
    <name type="scientific">Desulfoprunum benzoelyticum</name>
    <dbReference type="NCBI Taxonomy" id="1506996"/>
    <lineage>
        <taxon>Bacteria</taxon>
        <taxon>Pseudomonadati</taxon>
        <taxon>Thermodesulfobacteriota</taxon>
        <taxon>Desulfobulbia</taxon>
        <taxon>Desulfobulbales</taxon>
        <taxon>Desulfobulbaceae</taxon>
        <taxon>Desulfoprunum</taxon>
    </lineage>
</organism>
<evidence type="ECO:0000256" key="2">
    <source>
        <dbReference type="ARBA" id="ARBA00022676"/>
    </source>
</evidence>
<dbReference type="CDD" id="cd02526">
    <property type="entry name" value="GT2_RfbF_like"/>
    <property type="match status" value="1"/>
</dbReference>
<dbReference type="RefSeq" id="WP_183349678.1">
    <property type="nucleotide sequence ID" value="NZ_JACHEO010000006.1"/>
</dbReference>
<name>A0A840UYF4_9BACT</name>
<comment type="caution">
    <text evidence="4">The sequence shown here is derived from an EMBL/GenBank/DDBJ whole genome shotgun (WGS) entry which is preliminary data.</text>
</comment>
<dbReference type="AlphaFoldDB" id="A0A840UYF4"/>
<keyword evidence="2 4" id="KW-0328">Glycosyltransferase</keyword>
<accession>A0A840UYF4</accession>
<protein>
    <submittedName>
        <fullName evidence="4">Rhamnosyltransferase</fullName>
        <ecNumber evidence="4">2.4.1.-</ecNumber>
    </submittedName>
</protein>
<sequence>MNYTITAGKKYSNGKPFKVSYCKNQNDSPIEKPVYDNVAVIIVTYWPDDGFAERVEHLSTLFTRVLVVDNSGGPNQEVNLLLLTKNYNIEILINTCNLGIATAMNKGINWSINKGYTWTLTLDQDTHIKDNILDEIGVVYDTIESKKFIGLIGCNYKDLHGSVPTHWSVSQENNTYIDALVFISSGSFLNNKAFVDCGPFREDYFIDYVDNEYCLRALSKGYHVYITKKYLMTHSVGNRTCHKFIWRNFYTNNHVAFRRYFIARNRIWTLKKYWKNNTFWCSHQILVAIIEALKIFLFESGKTLKLRALLDGYLDAFSDKKQDPQEIIRKYFKI</sequence>
<reference evidence="4 5" key="1">
    <citation type="submission" date="2020-08" db="EMBL/GenBank/DDBJ databases">
        <title>Genomic Encyclopedia of Type Strains, Phase IV (KMG-IV): sequencing the most valuable type-strain genomes for metagenomic binning, comparative biology and taxonomic classification.</title>
        <authorList>
            <person name="Goeker M."/>
        </authorList>
    </citation>
    <scope>NUCLEOTIDE SEQUENCE [LARGE SCALE GENOMIC DNA]</scope>
    <source>
        <strain evidence="4 5">DSM 28570</strain>
    </source>
</reference>
<dbReference type="GO" id="GO:0016757">
    <property type="term" value="F:glycosyltransferase activity"/>
    <property type="evidence" value="ECO:0007669"/>
    <property type="project" value="UniProtKB-KW"/>
</dbReference>